<evidence type="ECO:0000313" key="2">
    <source>
        <dbReference type="Proteomes" id="UP000265520"/>
    </source>
</evidence>
<dbReference type="InterPro" id="IPR039057">
    <property type="entry name" value="Spo22/ZIP4"/>
</dbReference>
<dbReference type="GO" id="GO:0090173">
    <property type="term" value="P:regulation of synaptonemal complex assembly"/>
    <property type="evidence" value="ECO:0007669"/>
    <property type="project" value="InterPro"/>
</dbReference>
<proteinExistence type="predicted"/>
<dbReference type="PANTHER" id="PTHR40375">
    <property type="entry name" value="SPORULATION-SPECIFIC PROTEIN 22"/>
    <property type="match status" value="1"/>
</dbReference>
<reference evidence="1 2" key="1">
    <citation type="journal article" date="2018" name="Front. Plant Sci.">
        <title>Red Clover (Trifolium pratense) and Zigzag Clover (T. medium) - A Picture of Genomic Similarities and Differences.</title>
        <authorList>
            <person name="Dluhosova J."/>
            <person name="Istvanek J."/>
            <person name="Nedelnik J."/>
            <person name="Repkova J."/>
        </authorList>
    </citation>
    <scope>NUCLEOTIDE SEQUENCE [LARGE SCALE GENOMIC DNA]</scope>
    <source>
        <strain evidence="2">cv. 10/8</strain>
        <tissue evidence="1">Leaf</tissue>
    </source>
</reference>
<keyword evidence="2" id="KW-1185">Reference proteome</keyword>
<comment type="caution">
    <text evidence="1">The sequence shown here is derived from an EMBL/GenBank/DDBJ whole genome shotgun (WGS) entry which is preliminary data.</text>
</comment>
<feature type="non-terminal residue" evidence="1">
    <location>
        <position position="123"/>
    </location>
</feature>
<sequence length="123" mass="13660">MRIAEISSPEIRALHGDRDDRHLLSQIEAIVKQIENHSTNKPPPESLTVNLRQCLTQLSQLAPFSNSLKLQIWKLSYRLWNVCVDISNTASIRSSSSTVAGENQAELRHLTADLLSIASDVTG</sequence>
<organism evidence="1 2">
    <name type="scientific">Trifolium medium</name>
    <dbReference type="NCBI Taxonomy" id="97028"/>
    <lineage>
        <taxon>Eukaryota</taxon>
        <taxon>Viridiplantae</taxon>
        <taxon>Streptophyta</taxon>
        <taxon>Embryophyta</taxon>
        <taxon>Tracheophyta</taxon>
        <taxon>Spermatophyta</taxon>
        <taxon>Magnoliopsida</taxon>
        <taxon>eudicotyledons</taxon>
        <taxon>Gunneridae</taxon>
        <taxon>Pentapetalae</taxon>
        <taxon>rosids</taxon>
        <taxon>fabids</taxon>
        <taxon>Fabales</taxon>
        <taxon>Fabaceae</taxon>
        <taxon>Papilionoideae</taxon>
        <taxon>50 kb inversion clade</taxon>
        <taxon>NPAAA clade</taxon>
        <taxon>Hologalegina</taxon>
        <taxon>IRL clade</taxon>
        <taxon>Trifolieae</taxon>
        <taxon>Trifolium</taxon>
    </lineage>
</organism>
<name>A0A392QZP8_9FABA</name>
<dbReference type="EMBL" id="LXQA010171982">
    <property type="protein sequence ID" value="MCI29354.1"/>
    <property type="molecule type" value="Genomic_DNA"/>
</dbReference>
<dbReference type="PANTHER" id="PTHR40375:SF2">
    <property type="entry name" value="SPORULATION-SPECIFIC PROTEIN 22"/>
    <property type="match status" value="1"/>
</dbReference>
<evidence type="ECO:0000313" key="1">
    <source>
        <dbReference type="EMBL" id="MCI29354.1"/>
    </source>
</evidence>
<dbReference type="AlphaFoldDB" id="A0A392QZP8"/>
<protein>
    <submittedName>
        <fullName evidence="1">Testis-expressed sequence 11 protein</fullName>
    </submittedName>
</protein>
<accession>A0A392QZP8</accession>
<dbReference type="Proteomes" id="UP000265520">
    <property type="component" value="Unassembled WGS sequence"/>
</dbReference>